<keyword evidence="3" id="KW-1185">Reference proteome</keyword>
<evidence type="ECO:0000259" key="1">
    <source>
        <dbReference type="Pfam" id="PF05057"/>
    </source>
</evidence>
<feature type="non-terminal residue" evidence="2">
    <location>
        <position position="1"/>
    </location>
</feature>
<reference evidence="2" key="1">
    <citation type="submission" date="2019-12" db="EMBL/GenBank/DDBJ databases">
        <authorList>
            <person name="Scholes J."/>
        </authorList>
    </citation>
    <scope>NUCLEOTIDE SEQUENCE</scope>
</reference>
<dbReference type="InterPro" id="IPR007751">
    <property type="entry name" value="DUF676_lipase-like"/>
</dbReference>
<proteinExistence type="predicted"/>
<feature type="domain" description="DUF676" evidence="1">
    <location>
        <begin position="3"/>
        <end position="70"/>
    </location>
</feature>
<accession>A0A9N7N0V6</accession>
<dbReference type="AlphaFoldDB" id="A0A9N7N0V6"/>
<gene>
    <name evidence="2" type="ORF">SHERM_17131</name>
</gene>
<name>A0A9N7N0V6_STRHE</name>
<organism evidence="2 3">
    <name type="scientific">Striga hermonthica</name>
    <name type="common">Purple witchweed</name>
    <name type="synonym">Buchnera hermonthica</name>
    <dbReference type="NCBI Taxonomy" id="68872"/>
    <lineage>
        <taxon>Eukaryota</taxon>
        <taxon>Viridiplantae</taxon>
        <taxon>Streptophyta</taxon>
        <taxon>Embryophyta</taxon>
        <taxon>Tracheophyta</taxon>
        <taxon>Spermatophyta</taxon>
        <taxon>Magnoliopsida</taxon>
        <taxon>eudicotyledons</taxon>
        <taxon>Gunneridae</taxon>
        <taxon>Pentapetalae</taxon>
        <taxon>asterids</taxon>
        <taxon>lamiids</taxon>
        <taxon>Lamiales</taxon>
        <taxon>Orobanchaceae</taxon>
        <taxon>Buchnereae</taxon>
        <taxon>Striga</taxon>
    </lineage>
</organism>
<dbReference type="OrthoDB" id="273452at2759"/>
<protein>
    <submittedName>
        <fullName evidence="2">Alpha/beta-Hydrolases superfamily protein</fullName>
    </submittedName>
</protein>
<dbReference type="PANTHER" id="PTHR12482">
    <property type="entry name" value="LIPASE ROG1-RELATED-RELATED"/>
    <property type="match status" value="1"/>
</dbReference>
<dbReference type="PANTHER" id="PTHR12482:SF14">
    <property type="entry name" value="LIPASE YOR059C ISOFORM X1"/>
    <property type="match status" value="1"/>
</dbReference>
<evidence type="ECO:0000313" key="3">
    <source>
        <dbReference type="Proteomes" id="UP001153555"/>
    </source>
</evidence>
<dbReference type="Pfam" id="PF05057">
    <property type="entry name" value="DUF676"/>
    <property type="match status" value="1"/>
</dbReference>
<comment type="caution">
    <text evidence="2">The sequence shown here is derived from an EMBL/GenBank/DDBJ whole genome shotgun (WGS) entry which is preliminary data.</text>
</comment>
<dbReference type="Proteomes" id="UP001153555">
    <property type="component" value="Unassembled WGS sequence"/>
</dbReference>
<sequence length="123" mass="14328">VPFLFGVTAIEKVAGHVIHWIFRRTGRHLFLTDNDEGKPPLLKRMSALRSFRRRVAYSNVGFDHIVGWRTSSIRRNSELPKWENSVHEKYPHIVFEERCKACDKEQNESVIEDNAPDDELEGP</sequence>
<evidence type="ECO:0000313" key="2">
    <source>
        <dbReference type="EMBL" id="CAA0817616.1"/>
    </source>
</evidence>
<dbReference type="InterPro" id="IPR044294">
    <property type="entry name" value="Lipase-like"/>
</dbReference>
<dbReference type="EMBL" id="CACSLK010016182">
    <property type="protein sequence ID" value="CAA0817616.1"/>
    <property type="molecule type" value="Genomic_DNA"/>
</dbReference>